<accession>A0A0D2AK41</accession>
<evidence type="ECO:0000313" key="2">
    <source>
        <dbReference type="Proteomes" id="UP000054466"/>
    </source>
</evidence>
<gene>
    <name evidence="1" type="ORF">PV07_08490</name>
</gene>
<sequence>MSGVTERHSPRRAVLLDGLKSPQEAARLDRLHQPQSRAPELTTYLSPQRPSLIPYVDARLETLDEDRKQYSKSGEPEVDYIRNVTDLTNLTNKNGAKNMVIRHFQICVFKGPTESRRLGGLGMASGGFPMRREHIPDSFDPDIKLRLSQSKPDILYGYN</sequence>
<dbReference type="AlphaFoldDB" id="A0A0D2AK41"/>
<dbReference type="EMBL" id="KN847044">
    <property type="protein sequence ID" value="KIW25302.1"/>
    <property type="molecule type" value="Genomic_DNA"/>
</dbReference>
<dbReference type="HOGENOM" id="CLU_1660548_0_0_1"/>
<evidence type="ECO:0000313" key="1">
    <source>
        <dbReference type="EMBL" id="KIW25302.1"/>
    </source>
</evidence>
<proteinExistence type="predicted"/>
<reference evidence="1 2" key="1">
    <citation type="submission" date="2015-01" db="EMBL/GenBank/DDBJ databases">
        <title>The Genome Sequence of Cladophialophora immunda CBS83496.</title>
        <authorList>
            <consortium name="The Broad Institute Genomics Platform"/>
            <person name="Cuomo C."/>
            <person name="de Hoog S."/>
            <person name="Gorbushina A."/>
            <person name="Stielow B."/>
            <person name="Teixiera M."/>
            <person name="Abouelleil A."/>
            <person name="Chapman S.B."/>
            <person name="Priest M."/>
            <person name="Young S.K."/>
            <person name="Wortman J."/>
            <person name="Nusbaum C."/>
            <person name="Birren B."/>
        </authorList>
    </citation>
    <scope>NUCLEOTIDE SEQUENCE [LARGE SCALE GENOMIC DNA]</scope>
    <source>
        <strain evidence="1 2">CBS 83496</strain>
    </source>
</reference>
<protein>
    <submittedName>
        <fullName evidence="1">Uncharacterized protein</fullName>
    </submittedName>
</protein>
<dbReference type="VEuPathDB" id="FungiDB:PV07_08490"/>
<organism evidence="1 2">
    <name type="scientific">Cladophialophora immunda</name>
    <dbReference type="NCBI Taxonomy" id="569365"/>
    <lineage>
        <taxon>Eukaryota</taxon>
        <taxon>Fungi</taxon>
        <taxon>Dikarya</taxon>
        <taxon>Ascomycota</taxon>
        <taxon>Pezizomycotina</taxon>
        <taxon>Eurotiomycetes</taxon>
        <taxon>Chaetothyriomycetidae</taxon>
        <taxon>Chaetothyriales</taxon>
        <taxon>Herpotrichiellaceae</taxon>
        <taxon>Cladophialophora</taxon>
    </lineage>
</organism>
<dbReference type="RefSeq" id="XP_016245518.1">
    <property type="nucleotide sequence ID" value="XM_016395662.1"/>
</dbReference>
<dbReference type="GeneID" id="27347684"/>
<dbReference type="Proteomes" id="UP000054466">
    <property type="component" value="Unassembled WGS sequence"/>
</dbReference>
<name>A0A0D2AK41_9EURO</name>
<keyword evidence="2" id="KW-1185">Reference proteome</keyword>